<evidence type="ECO:0008006" key="4">
    <source>
        <dbReference type="Google" id="ProtNLM"/>
    </source>
</evidence>
<proteinExistence type="predicted"/>
<dbReference type="EMBL" id="MU839827">
    <property type="protein sequence ID" value="KAK1760892.1"/>
    <property type="molecule type" value="Genomic_DNA"/>
</dbReference>
<evidence type="ECO:0000256" key="1">
    <source>
        <dbReference type="SAM" id="MobiDB-lite"/>
    </source>
</evidence>
<comment type="caution">
    <text evidence="2">The sequence shown here is derived from an EMBL/GenBank/DDBJ whole genome shotgun (WGS) entry which is preliminary data.</text>
</comment>
<protein>
    <recommendedName>
        <fullName evidence="4">Proteasome assembly chaperone 3</fullName>
    </recommendedName>
</protein>
<dbReference type="Gene3D" id="3.30.230.90">
    <property type="match status" value="1"/>
</dbReference>
<keyword evidence="3" id="KW-1185">Reference proteome</keyword>
<dbReference type="GO" id="GO:0043248">
    <property type="term" value="P:proteasome assembly"/>
    <property type="evidence" value="ECO:0007669"/>
    <property type="project" value="InterPro"/>
</dbReference>
<dbReference type="PANTHER" id="PTHR31051">
    <property type="entry name" value="PROTEASOME ASSEMBLY CHAPERONE 3"/>
    <property type="match status" value="1"/>
</dbReference>
<name>A0AAJ0BN14_9PEZI</name>
<accession>A0AAJ0BN14</accession>
<dbReference type="AlphaFoldDB" id="A0AAJ0BN14"/>
<sequence length="147" mass="15749">MAGTDIMETPFPAPSKQATGQINGTETEVTRMDFSDKIMVTISQGGRLAHWLQVPLSAPSPASVDMALPGAGLSGMPSTHLTPKTLLGGGSEQRETLGQLYASQIASFLTLRDPEEKRTLLLGLGMEKSDSDREGFFDTIELVQQVL</sequence>
<dbReference type="InterPro" id="IPR018788">
    <property type="entry name" value="Proteasome_assmbl_chp_3"/>
</dbReference>
<dbReference type="PANTHER" id="PTHR31051:SF1">
    <property type="entry name" value="PROTEASOME ASSEMBLY CHAPERONE 3"/>
    <property type="match status" value="1"/>
</dbReference>
<evidence type="ECO:0000313" key="2">
    <source>
        <dbReference type="EMBL" id="KAK1760892.1"/>
    </source>
</evidence>
<feature type="region of interest" description="Disordered" evidence="1">
    <location>
        <begin position="69"/>
        <end position="90"/>
    </location>
</feature>
<dbReference type="Proteomes" id="UP001239445">
    <property type="component" value="Unassembled WGS sequence"/>
</dbReference>
<evidence type="ECO:0000313" key="3">
    <source>
        <dbReference type="Proteomes" id="UP001239445"/>
    </source>
</evidence>
<reference evidence="2" key="1">
    <citation type="submission" date="2023-06" db="EMBL/GenBank/DDBJ databases">
        <title>Genome-scale phylogeny and comparative genomics of the fungal order Sordariales.</title>
        <authorList>
            <consortium name="Lawrence Berkeley National Laboratory"/>
            <person name="Hensen N."/>
            <person name="Bonometti L."/>
            <person name="Westerberg I."/>
            <person name="Brannstrom I.O."/>
            <person name="Guillou S."/>
            <person name="Cros-Aarteil S."/>
            <person name="Calhoun S."/>
            <person name="Haridas S."/>
            <person name="Kuo A."/>
            <person name="Mondo S."/>
            <person name="Pangilinan J."/>
            <person name="Riley R."/>
            <person name="Labutti K."/>
            <person name="Andreopoulos B."/>
            <person name="Lipzen A."/>
            <person name="Chen C."/>
            <person name="Yanf M."/>
            <person name="Daum C."/>
            <person name="Ng V."/>
            <person name="Clum A."/>
            <person name="Steindorff A."/>
            <person name="Ohm R."/>
            <person name="Martin F."/>
            <person name="Silar P."/>
            <person name="Natvig D."/>
            <person name="Lalanne C."/>
            <person name="Gautier V."/>
            <person name="Ament-Velasquez S.L."/>
            <person name="Kruys A."/>
            <person name="Hutchinson M.I."/>
            <person name="Powell A.J."/>
            <person name="Barry K."/>
            <person name="Miller A.N."/>
            <person name="Grigoriev I.V."/>
            <person name="Debuchy R."/>
            <person name="Gladieux P."/>
            <person name="Thoren M.H."/>
            <person name="Johannesson H."/>
        </authorList>
    </citation>
    <scope>NUCLEOTIDE SEQUENCE</scope>
    <source>
        <strain evidence="2">PSN4</strain>
    </source>
</reference>
<gene>
    <name evidence="2" type="ORF">QBC47DRAFT_368500</name>
</gene>
<dbReference type="InterPro" id="IPR053720">
    <property type="entry name" value="Psm_Assembly_Chaperone"/>
</dbReference>
<organism evidence="2 3">
    <name type="scientific">Echria macrotheca</name>
    <dbReference type="NCBI Taxonomy" id="438768"/>
    <lineage>
        <taxon>Eukaryota</taxon>
        <taxon>Fungi</taxon>
        <taxon>Dikarya</taxon>
        <taxon>Ascomycota</taxon>
        <taxon>Pezizomycotina</taxon>
        <taxon>Sordariomycetes</taxon>
        <taxon>Sordariomycetidae</taxon>
        <taxon>Sordariales</taxon>
        <taxon>Schizotheciaceae</taxon>
        <taxon>Echria</taxon>
    </lineage>
</organism>